<evidence type="ECO:0000313" key="2">
    <source>
        <dbReference type="Proteomes" id="UP000309997"/>
    </source>
</evidence>
<evidence type="ECO:0000313" key="1">
    <source>
        <dbReference type="EMBL" id="KAL3592560.1"/>
    </source>
</evidence>
<dbReference type="EMBL" id="RCHU02000005">
    <property type="protein sequence ID" value="KAL3592560.1"/>
    <property type="molecule type" value="Genomic_DNA"/>
</dbReference>
<sequence length="122" mass="13087">MSESDPVMVTGGLSPGDHLWKPQAEFDRYTYASLRKGPPVTSSAGVEVLSPVAPFVVSRPEFVLRGWLSSEHRSGEISSVCMPDEQGSGVFLRGGLAFSFSFSGTGQDSVFLLISFRILVAS</sequence>
<comment type="caution">
    <text evidence="1">The sequence shown here is derived from an EMBL/GenBank/DDBJ whole genome shotgun (WGS) entry which is preliminary data.</text>
</comment>
<keyword evidence="2" id="KW-1185">Reference proteome</keyword>
<protein>
    <submittedName>
        <fullName evidence="1">Uncharacterized protein</fullName>
    </submittedName>
</protein>
<proteinExistence type="predicted"/>
<gene>
    <name evidence="1" type="ORF">D5086_011200</name>
</gene>
<reference evidence="1 2" key="1">
    <citation type="journal article" date="2024" name="Plant Biotechnol. J.">
        <title>Genome and CRISPR/Cas9 system of a widespread forest tree (Populus alba) in the world.</title>
        <authorList>
            <person name="Liu Y.J."/>
            <person name="Jiang P.F."/>
            <person name="Han X.M."/>
            <person name="Li X.Y."/>
            <person name="Wang H.M."/>
            <person name="Wang Y.J."/>
            <person name="Wang X.X."/>
            <person name="Zeng Q.Y."/>
        </authorList>
    </citation>
    <scope>NUCLEOTIDE SEQUENCE [LARGE SCALE GENOMIC DNA]</scope>
    <source>
        <strain evidence="2">cv. PAL-ZL1</strain>
    </source>
</reference>
<name>A0ACC4CD92_POPAL</name>
<dbReference type="Proteomes" id="UP000309997">
    <property type="component" value="Unassembled WGS sequence"/>
</dbReference>
<accession>A0ACC4CD92</accession>
<organism evidence="1 2">
    <name type="scientific">Populus alba</name>
    <name type="common">White poplar</name>
    <dbReference type="NCBI Taxonomy" id="43335"/>
    <lineage>
        <taxon>Eukaryota</taxon>
        <taxon>Viridiplantae</taxon>
        <taxon>Streptophyta</taxon>
        <taxon>Embryophyta</taxon>
        <taxon>Tracheophyta</taxon>
        <taxon>Spermatophyta</taxon>
        <taxon>Magnoliopsida</taxon>
        <taxon>eudicotyledons</taxon>
        <taxon>Gunneridae</taxon>
        <taxon>Pentapetalae</taxon>
        <taxon>rosids</taxon>
        <taxon>fabids</taxon>
        <taxon>Malpighiales</taxon>
        <taxon>Salicaceae</taxon>
        <taxon>Saliceae</taxon>
        <taxon>Populus</taxon>
    </lineage>
</organism>